<dbReference type="OrthoDB" id="767661at2759"/>
<gene>
    <name evidence="4" type="primary">RPL1</name>
    <name evidence="4" type="ORF">PGAL8A_00051000</name>
</gene>
<dbReference type="AlphaFoldDB" id="A0A1J1H0I4"/>
<evidence type="ECO:0000256" key="2">
    <source>
        <dbReference type="ARBA" id="ARBA00022980"/>
    </source>
</evidence>
<dbReference type="Pfam" id="PF00687">
    <property type="entry name" value="Ribosomal_L1"/>
    <property type="match status" value="1"/>
</dbReference>
<keyword evidence="2 4" id="KW-0689">Ribosomal protein</keyword>
<dbReference type="Proteomes" id="UP000220797">
    <property type="component" value="Unassembled WGS sequence"/>
</dbReference>
<dbReference type="GO" id="GO:1990904">
    <property type="term" value="C:ribonucleoprotein complex"/>
    <property type="evidence" value="ECO:0007669"/>
    <property type="project" value="UniProtKB-KW"/>
</dbReference>
<dbReference type="GeneID" id="39729035"/>
<dbReference type="VEuPathDB" id="PlasmoDB:PGAL8A_00051000"/>
<keyword evidence="3" id="KW-0687">Ribonucleoprotein</keyword>
<keyword evidence="5" id="KW-1185">Reference proteome</keyword>
<dbReference type="Gene3D" id="3.30.190.20">
    <property type="match status" value="1"/>
</dbReference>
<comment type="similarity">
    <text evidence="1">Belongs to the universal ribosomal protein uL1 family.</text>
</comment>
<evidence type="ECO:0000313" key="5">
    <source>
        <dbReference type="Proteomes" id="UP000220797"/>
    </source>
</evidence>
<dbReference type="OMA" id="NGWLDFH"/>
<accession>A0A1J1H0I4</accession>
<dbReference type="RefSeq" id="XP_028530872.1">
    <property type="nucleotide sequence ID" value="XM_028674528.1"/>
</dbReference>
<proteinExistence type="inferred from homology"/>
<dbReference type="EMBL" id="CVMV01000132">
    <property type="protein sequence ID" value="CRG98075.1"/>
    <property type="molecule type" value="Genomic_DNA"/>
</dbReference>
<dbReference type="InterPro" id="IPR023674">
    <property type="entry name" value="Ribosomal_uL1-like"/>
</dbReference>
<evidence type="ECO:0000256" key="1">
    <source>
        <dbReference type="ARBA" id="ARBA00010531"/>
    </source>
</evidence>
<sequence length="352" mass="41288">MKISLFLNAHITSKINRNYKKKIFFIEKRERKYIPFYDIKKEKKKRQKTEEAENKDDEENKKKNEVFFTNLVPTISPMKGLKLLFSFKNSNESLLDKNEKINFNLIIRIDIKRESLRGMCNLVHSVDKNKKILVLVDEENKNLKKYGADYVGLDYINKIKNGWLDFNICITNFKNINKILPIAKILGPKKLMPNIKSDTLVDNLEETIKKIKSGNRIEYRSEQVDINTFKLYNQIYNLESVDLNSIANINVNIATMDMNLYHILDNIKSFVTEIIKNNVHSTHNDKVNKSTFTWPPITSKKKKKLQLQSNLFNKSEENSESFLLGAYITFNKFPKIFLKPNLLYPHSDGYSN</sequence>
<dbReference type="InterPro" id="IPR016095">
    <property type="entry name" value="Ribosomal_uL1_3-a/b-sand"/>
</dbReference>
<dbReference type="SUPFAM" id="SSF56808">
    <property type="entry name" value="Ribosomal protein L1"/>
    <property type="match status" value="1"/>
</dbReference>
<dbReference type="PANTHER" id="PTHR36427">
    <property type="entry name" value="54S RIBOSOMAL PROTEIN L1, MITOCHONDRIAL"/>
    <property type="match status" value="1"/>
</dbReference>
<evidence type="ECO:0000256" key="3">
    <source>
        <dbReference type="ARBA" id="ARBA00023274"/>
    </source>
</evidence>
<dbReference type="PANTHER" id="PTHR36427:SF3">
    <property type="entry name" value="LARGE RIBOSOMAL SUBUNIT PROTEIN UL1M"/>
    <property type="match status" value="1"/>
</dbReference>
<organism evidence="4 5">
    <name type="scientific">Plasmodium gallinaceum</name>
    <dbReference type="NCBI Taxonomy" id="5849"/>
    <lineage>
        <taxon>Eukaryota</taxon>
        <taxon>Sar</taxon>
        <taxon>Alveolata</taxon>
        <taxon>Apicomplexa</taxon>
        <taxon>Aconoidasida</taxon>
        <taxon>Haemosporida</taxon>
        <taxon>Plasmodiidae</taxon>
        <taxon>Plasmodium</taxon>
        <taxon>Plasmodium (Haemamoeba)</taxon>
    </lineage>
</organism>
<dbReference type="CDD" id="cd00403">
    <property type="entry name" value="Ribosomal_L1"/>
    <property type="match status" value="1"/>
</dbReference>
<evidence type="ECO:0000313" key="4">
    <source>
        <dbReference type="EMBL" id="CRG98075.1"/>
    </source>
</evidence>
<dbReference type="Gene3D" id="3.40.50.790">
    <property type="match status" value="1"/>
</dbReference>
<dbReference type="GO" id="GO:0005840">
    <property type="term" value="C:ribosome"/>
    <property type="evidence" value="ECO:0007669"/>
    <property type="project" value="UniProtKB-KW"/>
</dbReference>
<reference evidence="4" key="1">
    <citation type="submission" date="2015-04" db="EMBL/GenBank/DDBJ databases">
        <authorList>
            <consortium name="Pathogen Informatics"/>
        </authorList>
    </citation>
    <scope>NUCLEOTIDE SEQUENCE [LARGE SCALE GENOMIC DNA]</scope>
    <source>
        <strain evidence="4">8A</strain>
    </source>
</reference>
<comment type="caution">
    <text evidence="4">The sequence shown here is derived from an EMBL/GenBank/DDBJ whole genome shotgun (WGS) entry which is preliminary data.</text>
</comment>
<dbReference type="InterPro" id="IPR028364">
    <property type="entry name" value="Ribosomal_uL1/biogenesis"/>
</dbReference>
<protein>
    <submittedName>
        <fullName evidence="4">50S ribosomal protein L1, mitochondrial, putative</fullName>
    </submittedName>
</protein>
<name>A0A1J1H0I4_PLAGA</name>